<sequence length="250" mass="27159">MTELKVEHLSVSYGDLVGVADISLKVRAGQVVALLGSNGSGKTTTLNAIAGLVQPSGGRVEWSGEPITGKPAYAIVRKGLALSPEGWRLFAGQTVEQNLRLGAITLADQPRRQAMFERVYALFPRLAERRRQLAGTLSGGERQMLALGRALMSERKLLMLDEPSLGLAPAVVSALYDTLAELHRQGLTLLLAEQSILLALRIADYAYVLQTGRVALEGPADELERNEQVREIYLGVATREQQRRSMGTGR</sequence>
<dbReference type="InterPro" id="IPR052156">
    <property type="entry name" value="BCAA_Transport_ATP-bd_LivF"/>
</dbReference>
<dbReference type="SMART" id="SM00382">
    <property type="entry name" value="AAA"/>
    <property type="match status" value="1"/>
</dbReference>
<keyword evidence="3" id="KW-0547">Nucleotide-binding</keyword>
<accession>A0A176Y684</accession>
<dbReference type="GO" id="GO:0016887">
    <property type="term" value="F:ATP hydrolysis activity"/>
    <property type="evidence" value="ECO:0007669"/>
    <property type="project" value="InterPro"/>
</dbReference>
<dbReference type="Pfam" id="PF00005">
    <property type="entry name" value="ABC_tran"/>
    <property type="match status" value="1"/>
</dbReference>
<evidence type="ECO:0000256" key="5">
    <source>
        <dbReference type="ARBA" id="ARBA00022970"/>
    </source>
</evidence>
<dbReference type="PANTHER" id="PTHR43820:SF4">
    <property type="entry name" value="HIGH-AFFINITY BRANCHED-CHAIN AMINO ACID TRANSPORT ATP-BINDING PROTEIN LIVF"/>
    <property type="match status" value="1"/>
</dbReference>
<proteinExistence type="inferred from homology"/>
<organism evidence="8 9">
    <name type="scientific">Bradyrhizobium centrolobii</name>
    <dbReference type="NCBI Taxonomy" id="1505087"/>
    <lineage>
        <taxon>Bacteria</taxon>
        <taxon>Pseudomonadati</taxon>
        <taxon>Pseudomonadota</taxon>
        <taxon>Alphaproteobacteria</taxon>
        <taxon>Hyphomicrobiales</taxon>
        <taxon>Nitrobacteraceae</taxon>
        <taxon>Bradyrhizobium</taxon>
    </lineage>
</organism>
<evidence type="ECO:0000313" key="9">
    <source>
        <dbReference type="Proteomes" id="UP000076959"/>
    </source>
</evidence>
<dbReference type="Gene3D" id="3.40.50.300">
    <property type="entry name" value="P-loop containing nucleotide triphosphate hydrolases"/>
    <property type="match status" value="1"/>
</dbReference>
<dbReference type="RefSeq" id="WP_063709247.1">
    <property type="nucleotide sequence ID" value="NZ_LUUB01000132.1"/>
</dbReference>
<evidence type="ECO:0000256" key="2">
    <source>
        <dbReference type="ARBA" id="ARBA00022448"/>
    </source>
</evidence>
<keyword evidence="4 8" id="KW-0067">ATP-binding</keyword>
<evidence type="ECO:0000256" key="6">
    <source>
        <dbReference type="ARBA" id="ARBA00024722"/>
    </source>
</evidence>
<dbReference type="CDD" id="cd03224">
    <property type="entry name" value="ABC_TM1139_LivF_branched"/>
    <property type="match status" value="1"/>
</dbReference>
<gene>
    <name evidence="8" type="ORF">AYJ54_37055</name>
</gene>
<keyword evidence="2" id="KW-0813">Transport</keyword>
<evidence type="ECO:0000313" key="8">
    <source>
        <dbReference type="EMBL" id="OAE96202.1"/>
    </source>
</evidence>
<dbReference type="GO" id="GO:0015807">
    <property type="term" value="P:L-amino acid transport"/>
    <property type="evidence" value="ECO:0007669"/>
    <property type="project" value="TreeGrafter"/>
</dbReference>
<evidence type="ECO:0000256" key="3">
    <source>
        <dbReference type="ARBA" id="ARBA00022741"/>
    </source>
</evidence>
<protein>
    <submittedName>
        <fullName evidence="8">ABC transporter ATP-binding protein</fullName>
    </submittedName>
</protein>
<comment type="similarity">
    <text evidence="1">Belongs to the ABC transporter superfamily.</text>
</comment>
<name>A0A176Y684_9BRAD</name>
<reference evidence="8 9" key="1">
    <citation type="submission" date="2016-03" db="EMBL/GenBank/DDBJ databases">
        <title>Draft Genome Sequence of the Strain BR 10245 (Bradyrhizobium sp.) isolated from nodules of Centrolobium paraense.</title>
        <authorList>
            <person name="Simoes-Araujo J.L.Sr."/>
            <person name="Barauna A.C."/>
            <person name="Silva K."/>
            <person name="Zilli J.E."/>
        </authorList>
    </citation>
    <scope>NUCLEOTIDE SEQUENCE [LARGE SCALE GENOMIC DNA]</scope>
    <source>
        <strain evidence="8 9">BR 10245</strain>
    </source>
</reference>
<dbReference type="InterPro" id="IPR017871">
    <property type="entry name" value="ABC_transporter-like_CS"/>
</dbReference>
<dbReference type="PROSITE" id="PS00211">
    <property type="entry name" value="ABC_TRANSPORTER_1"/>
    <property type="match status" value="1"/>
</dbReference>
<evidence type="ECO:0000256" key="4">
    <source>
        <dbReference type="ARBA" id="ARBA00022840"/>
    </source>
</evidence>
<dbReference type="SUPFAM" id="SSF52540">
    <property type="entry name" value="P-loop containing nucleoside triphosphate hydrolases"/>
    <property type="match status" value="1"/>
</dbReference>
<dbReference type="GO" id="GO:0015658">
    <property type="term" value="F:branched-chain amino acid transmembrane transporter activity"/>
    <property type="evidence" value="ECO:0007669"/>
    <property type="project" value="TreeGrafter"/>
</dbReference>
<dbReference type="AlphaFoldDB" id="A0A176Y684"/>
<comment type="caution">
    <text evidence="8">The sequence shown here is derived from an EMBL/GenBank/DDBJ whole genome shotgun (WGS) entry which is preliminary data.</text>
</comment>
<dbReference type="Proteomes" id="UP000076959">
    <property type="component" value="Unassembled WGS sequence"/>
</dbReference>
<comment type="function">
    <text evidence="6">Involved in beta-(1--&gt;2)glucan export. Transmembrane domains (TMD) form a pore in the inner membrane and the ATP-binding domain (NBD) is responsible for energy generation.</text>
</comment>
<dbReference type="InterPro" id="IPR003593">
    <property type="entry name" value="AAA+_ATPase"/>
</dbReference>
<dbReference type="OrthoDB" id="9776369at2"/>
<keyword evidence="5" id="KW-0029">Amino-acid transport</keyword>
<evidence type="ECO:0000259" key="7">
    <source>
        <dbReference type="PROSITE" id="PS50893"/>
    </source>
</evidence>
<evidence type="ECO:0000256" key="1">
    <source>
        <dbReference type="ARBA" id="ARBA00005417"/>
    </source>
</evidence>
<dbReference type="PROSITE" id="PS50893">
    <property type="entry name" value="ABC_TRANSPORTER_2"/>
    <property type="match status" value="1"/>
</dbReference>
<dbReference type="InterPro" id="IPR027417">
    <property type="entry name" value="P-loop_NTPase"/>
</dbReference>
<keyword evidence="9" id="KW-1185">Reference proteome</keyword>
<dbReference type="PANTHER" id="PTHR43820">
    <property type="entry name" value="HIGH-AFFINITY BRANCHED-CHAIN AMINO ACID TRANSPORT ATP-BINDING PROTEIN LIVF"/>
    <property type="match status" value="1"/>
</dbReference>
<dbReference type="GO" id="GO:0005524">
    <property type="term" value="F:ATP binding"/>
    <property type="evidence" value="ECO:0007669"/>
    <property type="project" value="UniProtKB-KW"/>
</dbReference>
<dbReference type="InterPro" id="IPR003439">
    <property type="entry name" value="ABC_transporter-like_ATP-bd"/>
</dbReference>
<dbReference type="STRING" id="1505087.AYJ54_37055"/>
<dbReference type="EMBL" id="LUUB01000132">
    <property type="protein sequence ID" value="OAE96202.1"/>
    <property type="molecule type" value="Genomic_DNA"/>
</dbReference>
<feature type="domain" description="ABC transporter" evidence="7">
    <location>
        <begin position="4"/>
        <end position="236"/>
    </location>
</feature>